<feature type="region of interest" description="Disordered" evidence="1">
    <location>
        <begin position="1"/>
        <end position="52"/>
    </location>
</feature>
<dbReference type="Proteomes" id="UP000719412">
    <property type="component" value="Unassembled WGS sequence"/>
</dbReference>
<accession>A0A8J6LA33</accession>
<comment type="caution">
    <text evidence="2">The sequence shown here is derived from an EMBL/GenBank/DDBJ whole genome shotgun (WGS) entry which is preliminary data.</text>
</comment>
<dbReference type="AlphaFoldDB" id="A0A8J6LA33"/>
<name>A0A8J6LA33_TENMO</name>
<sequence length="218" mass="23302">MCGGAPVREVPCRGPHDLSPPSALLRNRPPLKNPTNHPIIRRDNDDGANRRAGDNDAIDALASDIDGGIDGKTHFDAYRTKLVFILKWAPSETPDVNTAFPARVWSFGPDFHSVRVGGPSRRIPLAPAWSSPGPAKGSESFSTNGATGAARSGPSQACFLRSGPLAHLRAPNDRAGLPSLLFKTQITAGFIAEIARVQVLSLDFHVIRPRAGDVPHKD</sequence>
<reference evidence="2" key="1">
    <citation type="journal article" date="2020" name="J Insects Food Feed">
        <title>The yellow mealworm (Tenebrio molitor) genome: a resource for the emerging insects as food and feed industry.</title>
        <authorList>
            <person name="Eriksson T."/>
            <person name="Andere A."/>
            <person name="Kelstrup H."/>
            <person name="Emery V."/>
            <person name="Picard C."/>
        </authorList>
    </citation>
    <scope>NUCLEOTIDE SEQUENCE</scope>
    <source>
        <strain evidence="2">Stoneville</strain>
        <tissue evidence="2">Whole head</tissue>
    </source>
</reference>
<evidence type="ECO:0000313" key="3">
    <source>
        <dbReference type="Proteomes" id="UP000719412"/>
    </source>
</evidence>
<proteinExistence type="predicted"/>
<feature type="region of interest" description="Disordered" evidence="1">
    <location>
        <begin position="129"/>
        <end position="153"/>
    </location>
</feature>
<gene>
    <name evidence="2" type="ORF">GEV33_011084</name>
</gene>
<reference evidence="2" key="2">
    <citation type="submission" date="2021-08" db="EMBL/GenBank/DDBJ databases">
        <authorList>
            <person name="Eriksson T."/>
        </authorList>
    </citation>
    <scope>NUCLEOTIDE SEQUENCE</scope>
    <source>
        <strain evidence="2">Stoneville</strain>
        <tissue evidence="2">Whole head</tissue>
    </source>
</reference>
<evidence type="ECO:0000256" key="1">
    <source>
        <dbReference type="SAM" id="MobiDB-lite"/>
    </source>
</evidence>
<organism evidence="2 3">
    <name type="scientific">Tenebrio molitor</name>
    <name type="common">Yellow mealworm beetle</name>
    <dbReference type="NCBI Taxonomy" id="7067"/>
    <lineage>
        <taxon>Eukaryota</taxon>
        <taxon>Metazoa</taxon>
        <taxon>Ecdysozoa</taxon>
        <taxon>Arthropoda</taxon>
        <taxon>Hexapoda</taxon>
        <taxon>Insecta</taxon>
        <taxon>Pterygota</taxon>
        <taxon>Neoptera</taxon>
        <taxon>Endopterygota</taxon>
        <taxon>Coleoptera</taxon>
        <taxon>Polyphaga</taxon>
        <taxon>Cucujiformia</taxon>
        <taxon>Tenebrionidae</taxon>
        <taxon>Tenebrio</taxon>
    </lineage>
</organism>
<dbReference type="EMBL" id="JABDTM020026627">
    <property type="protein sequence ID" value="KAH0811703.1"/>
    <property type="molecule type" value="Genomic_DNA"/>
</dbReference>
<evidence type="ECO:0000313" key="2">
    <source>
        <dbReference type="EMBL" id="KAH0811703.1"/>
    </source>
</evidence>
<keyword evidence="3" id="KW-1185">Reference proteome</keyword>
<feature type="compositionally biased region" description="Basic and acidic residues" evidence="1">
    <location>
        <begin position="40"/>
        <end position="52"/>
    </location>
</feature>
<protein>
    <submittedName>
        <fullName evidence="2">Uncharacterized protein</fullName>
    </submittedName>
</protein>